<proteinExistence type="inferred from homology"/>
<dbReference type="InterPro" id="IPR037237">
    <property type="entry name" value="IlvD/EDD_N"/>
</dbReference>
<reference evidence="7 9" key="1">
    <citation type="submission" date="2019-06" db="EMBL/GenBank/DDBJ databases">
        <title>Draft genome sequence of [Clostridium] clostridioforme NBRC 113352.</title>
        <authorList>
            <person name="Miura T."/>
            <person name="Furukawa M."/>
            <person name="Shimamura M."/>
            <person name="Ohyama Y."/>
            <person name="Yamazoe A."/>
            <person name="Kawasaki H."/>
        </authorList>
    </citation>
    <scope>NUCLEOTIDE SEQUENCE [LARGE SCALE GENOMIC DNA]</scope>
    <source>
        <strain evidence="7 9">NBRC 113352</strain>
    </source>
</reference>
<dbReference type="EMBL" id="JAAISW010000009">
    <property type="protein sequence ID" value="NSJ43582.1"/>
    <property type="molecule type" value="Genomic_DNA"/>
</dbReference>
<dbReference type="SUPFAM" id="SSF143975">
    <property type="entry name" value="IlvD/EDD N-terminal domain-like"/>
    <property type="match status" value="1"/>
</dbReference>
<keyword evidence="2" id="KW-0001">2Fe-2S</keyword>
<evidence type="ECO:0000256" key="4">
    <source>
        <dbReference type="ARBA" id="ARBA00023239"/>
    </source>
</evidence>
<keyword evidence="5" id="KW-0028">Amino-acid biosynthesis</keyword>
<comment type="caution">
    <text evidence="7">The sequence shown here is derived from an EMBL/GenBank/DDBJ whole genome shotgun (WGS) entry which is preliminary data.</text>
</comment>
<comment type="similarity">
    <text evidence="1">Belongs to the IlvD/Edd family.</text>
</comment>
<name>A0A829W237_9FIRM</name>
<keyword evidence="3" id="KW-0411">Iron-sulfur</keyword>
<dbReference type="InterPro" id="IPR000581">
    <property type="entry name" value="ILV_EDD_N"/>
</dbReference>
<dbReference type="EMBL" id="BJLB01000001">
    <property type="protein sequence ID" value="GEA34836.1"/>
    <property type="molecule type" value="Genomic_DNA"/>
</dbReference>
<gene>
    <name evidence="7" type="ORF">Ccl03g_05490</name>
    <name evidence="8" type="ORF">G5B26_08310</name>
</gene>
<dbReference type="GO" id="GO:0016829">
    <property type="term" value="F:lyase activity"/>
    <property type="evidence" value="ECO:0007669"/>
    <property type="project" value="UniProtKB-KW"/>
</dbReference>
<feature type="domain" description="Dihydroxy-acid/6-phosphogluconate dehydratase N-terminal" evidence="6">
    <location>
        <begin position="18"/>
        <end position="62"/>
    </location>
</feature>
<dbReference type="Pfam" id="PF00920">
    <property type="entry name" value="ILVD_EDD_N"/>
    <property type="match status" value="1"/>
</dbReference>
<dbReference type="GeneID" id="89538373"/>
<protein>
    <recommendedName>
        <fullName evidence="6">Dihydroxy-acid/6-phosphogluconate dehydratase N-terminal domain-containing protein</fullName>
    </recommendedName>
</protein>
<dbReference type="AlphaFoldDB" id="A0A829W237"/>
<sequence>MQYLRGNCIGSFLYGQGKPIIANANSYTNATPGHFVLKQLCESVKEGIIKAGGTPMEFSTVAPVPCWELLIP</sequence>
<evidence type="ECO:0000256" key="2">
    <source>
        <dbReference type="ARBA" id="ARBA00022714"/>
    </source>
</evidence>
<keyword evidence="2" id="KW-0408">Iron</keyword>
<dbReference type="GO" id="GO:0051537">
    <property type="term" value="F:2 iron, 2 sulfur cluster binding"/>
    <property type="evidence" value="ECO:0007669"/>
    <property type="project" value="UniProtKB-KW"/>
</dbReference>
<keyword evidence="5" id="KW-0100">Branched-chain amino acid biosynthesis</keyword>
<reference evidence="8 10" key="2">
    <citation type="journal article" date="2020" name="Cell Host Microbe">
        <title>Functional and Genomic Variation between Human-Derived Isolates of Lachnospiraceae Reveals Inter- and Intra-Species Diversity.</title>
        <authorList>
            <person name="Sorbara M.T."/>
            <person name="Littmann E.R."/>
            <person name="Fontana E."/>
            <person name="Moody T.U."/>
            <person name="Kohout C.E."/>
            <person name="Gjonbalaj M."/>
            <person name="Eaton V."/>
            <person name="Seok R."/>
            <person name="Leiner I.M."/>
            <person name="Pamer E.G."/>
        </authorList>
    </citation>
    <scope>NUCLEOTIDE SEQUENCE [LARGE SCALE GENOMIC DNA]</scope>
    <source>
        <strain evidence="8 10">MSK.2.26</strain>
    </source>
</reference>
<dbReference type="Proteomes" id="UP000719916">
    <property type="component" value="Unassembled WGS sequence"/>
</dbReference>
<dbReference type="GO" id="GO:0009082">
    <property type="term" value="P:branched-chain amino acid biosynthetic process"/>
    <property type="evidence" value="ECO:0007669"/>
    <property type="project" value="UniProtKB-KW"/>
</dbReference>
<evidence type="ECO:0000313" key="10">
    <source>
        <dbReference type="Proteomes" id="UP000719916"/>
    </source>
</evidence>
<reference evidence="8" key="3">
    <citation type="submission" date="2020-02" db="EMBL/GenBank/DDBJ databases">
        <authorList>
            <person name="Littmann E."/>
            <person name="Sorbara M."/>
        </authorList>
    </citation>
    <scope>NUCLEOTIDE SEQUENCE</scope>
    <source>
        <strain evidence="8">MSK.2.26</strain>
    </source>
</reference>
<organism evidence="7 9">
    <name type="scientific">Enterocloster clostridioformis</name>
    <dbReference type="NCBI Taxonomy" id="1531"/>
    <lineage>
        <taxon>Bacteria</taxon>
        <taxon>Bacillati</taxon>
        <taxon>Bacillota</taxon>
        <taxon>Clostridia</taxon>
        <taxon>Lachnospirales</taxon>
        <taxon>Lachnospiraceae</taxon>
        <taxon>Enterocloster</taxon>
    </lineage>
</organism>
<keyword evidence="4" id="KW-0456">Lyase</keyword>
<keyword evidence="2" id="KW-0479">Metal-binding</keyword>
<accession>A0A829W237</accession>
<dbReference type="Proteomes" id="UP000315200">
    <property type="component" value="Unassembled WGS sequence"/>
</dbReference>
<evidence type="ECO:0000313" key="8">
    <source>
        <dbReference type="EMBL" id="NSJ43582.1"/>
    </source>
</evidence>
<evidence type="ECO:0000259" key="6">
    <source>
        <dbReference type="Pfam" id="PF00920"/>
    </source>
</evidence>
<evidence type="ECO:0000256" key="3">
    <source>
        <dbReference type="ARBA" id="ARBA00023014"/>
    </source>
</evidence>
<evidence type="ECO:0000313" key="7">
    <source>
        <dbReference type="EMBL" id="GEA34836.1"/>
    </source>
</evidence>
<evidence type="ECO:0000256" key="5">
    <source>
        <dbReference type="ARBA" id="ARBA00023304"/>
    </source>
</evidence>
<dbReference type="RefSeq" id="WP_038259302.1">
    <property type="nucleotide sequence ID" value="NZ_AP031445.1"/>
</dbReference>
<evidence type="ECO:0000313" key="9">
    <source>
        <dbReference type="Proteomes" id="UP000315200"/>
    </source>
</evidence>
<evidence type="ECO:0000256" key="1">
    <source>
        <dbReference type="ARBA" id="ARBA00006486"/>
    </source>
</evidence>